<dbReference type="InterPro" id="IPR050090">
    <property type="entry name" value="Tyrosine_recombinase_XerCD"/>
</dbReference>
<evidence type="ECO:0000259" key="8">
    <source>
        <dbReference type="PROSITE" id="PS51900"/>
    </source>
</evidence>
<dbReference type="Pfam" id="PF14659">
    <property type="entry name" value="Phage_int_SAM_3"/>
    <property type="match status" value="1"/>
</dbReference>
<dbReference type="AlphaFoldDB" id="A0A926EJF1"/>
<dbReference type="InterPro" id="IPR011010">
    <property type="entry name" value="DNA_brk_join_enz"/>
</dbReference>
<protein>
    <submittedName>
        <fullName evidence="9">Site-specific integrase</fullName>
    </submittedName>
</protein>
<accession>A0A926EJF1</accession>
<evidence type="ECO:0000259" key="7">
    <source>
        <dbReference type="PROSITE" id="PS51898"/>
    </source>
</evidence>
<gene>
    <name evidence="9" type="ORF">H8718_06405</name>
</gene>
<dbReference type="PANTHER" id="PTHR30349">
    <property type="entry name" value="PHAGE INTEGRASE-RELATED"/>
    <property type="match status" value="1"/>
</dbReference>
<comment type="function">
    <text evidence="1">Site-specific tyrosine recombinase, which acts by catalyzing the cutting and rejoining of the recombining DNA molecules.</text>
</comment>
<dbReference type="InterPro" id="IPR044068">
    <property type="entry name" value="CB"/>
</dbReference>
<dbReference type="GO" id="GO:0006310">
    <property type="term" value="P:DNA recombination"/>
    <property type="evidence" value="ECO:0007669"/>
    <property type="project" value="UniProtKB-KW"/>
</dbReference>
<keyword evidence="3" id="KW-0229">DNA integration</keyword>
<dbReference type="SUPFAM" id="SSF56349">
    <property type="entry name" value="DNA breaking-rejoining enzymes"/>
    <property type="match status" value="1"/>
</dbReference>
<dbReference type="CDD" id="cd01189">
    <property type="entry name" value="INT_ICEBs1_C_like"/>
    <property type="match status" value="1"/>
</dbReference>
<evidence type="ECO:0000256" key="2">
    <source>
        <dbReference type="ARBA" id="ARBA00008857"/>
    </source>
</evidence>
<keyword evidence="10" id="KW-1185">Reference proteome</keyword>
<evidence type="ECO:0000313" key="10">
    <source>
        <dbReference type="Proteomes" id="UP000655830"/>
    </source>
</evidence>
<dbReference type="EMBL" id="JACRSY010000008">
    <property type="protein sequence ID" value="MBC8579168.1"/>
    <property type="molecule type" value="Genomic_DNA"/>
</dbReference>
<comment type="similarity">
    <text evidence="2">Belongs to the 'phage' integrase family.</text>
</comment>
<dbReference type="Gene3D" id="1.10.443.10">
    <property type="entry name" value="Intergrase catalytic core"/>
    <property type="match status" value="1"/>
</dbReference>
<dbReference type="Gene3D" id="1.10.150.130">
    <property type="match status" value="1"/>
</dbReference>
<evidence type="ECO:0000256" key="5">
    <source>
        <dbReference type="ARBA" id="ARBA00023172"/>
    </source>
</evidence>
<evidence type="ECO:0000256" key="1">
    <source>
        <dbReference type="ARBA" id="ARBA00003283"/>
    </source>
</evidence>
<evidence type="ECO:0000256" key="6">
    <source>
        <dbReference type="PROSITE-ProRule" id="PRU01248"/>
    </source>
</evidence>
<dbReference type="InterPro" id="IPR004107">
    <property type="entry name" value="Integrase_SAM-like_N"/>
</dbReference>
<dbReference type="InterPro" id="IPR010998">
    <property type="entry name" value="Integrase_recombinase_N"/>
</dbReference>
<dbReference type="PANTHER" id="PTHR30349:SF64">
    <property type="entry name" value="PROPHAGE INTEGRASE INTD-RELATED"/>
    <property type="match status" value="1"/>
</dbReference>
<dbReference type="PROSITE" id="PS51898">
    <property type="entry name" value="TYR_RECOMBINASE"/>
    <property type="match status" value="1"/>
</dbReference>
<dbReference type="GO" id="GO:0003677">
    <property type="term" value="F:DNA binding"/>
    <property type="evidence" value="ECO:0007669"/>
    <property type="project" value="UniProtKB-UniRule"/>
</dbReference>
<keyword evidence="5" id="KW-0233">DNA recombination</keyword>
<evidence type="ECO:0000313" key="9">
    <source>
        <dbReference type="EMBL" id="MBC8579168.1"/>
    </source>
</evidence>
<evidence type="ECO:0000256" key="3">
    <source>
        <dbReference type="ARBA" id="ARBA00022908"/>
    </source>
</evidence>
<feature type="domain" description="Tyr recombinase" evidence="7">
    <location>
        <begin position="169"/>
        <end position="363"/>
    </location>
</feature>
<name>A0A926EJF1_9FIRM</name>
<dbReference type="RefSeq" id="WP_249332322.1">
    <property type="nucleotide sequence ID" value="NZ_JACRSY010000008.1"/>
</dbReference>
<dbReference type="GO" id="GO:0015074">
    <property type="term" value="P:DNA integration"/>
    <property type="evidence" value="ECO:0007669"/>
    <property type="project" value="UniProtKB-KW"/>
</dbReference>
<keyword evidence="4 6" id="KW-0238">DNA-binding</keyword>
<proteinExistence type="inferred from homology"/>
<dbReference type="PROSITE" id="PS51900">
    <property type="entry name" value="CB"/>
    <property type="match status" value="1"/>
</dbReference>
<evidence type="ECO:0000256" key="4">
    <source>
        <dbReference type="ARBA" id="ARBA00023125"/>
    </source>
</evidence>
<reference evidence="9" key="1">
    <citation type="submission" date="2020-08" db="EMBL/GenBank/DDBJ databases">
        <title>Genome public.</title>
        <authorList>
            <person name="Liu C."/>
            <person name="Sun Q."/>
        </authorList>
    </citation>
    <scope>NUCLEOTIDE SEQUENCE</scope>
    <source>
        <strain evidence="9">NSJ-12</strain>
    </source>
</reference>
<dbReference type="Proteomes" id="UP000655830">
    <property type="component" value="Unassembled WGS sequence"/>
</dbReference>
<organism evidence="9 10">
    <name type="scientific">Zhenhengia yiwuensis</name>
    <dbReference type="NCBI Taxonomy" id="2763666"/>
    <lineage>
        <taxon>Bacteria</taxon>
        <taxon>Bacillati</taxon>
        <taxon>Bacillota</taxon>
        <taxon>Clostridia</taxon>
        <taxon>Lachnospirales</taxon>
        <taxon>Lachnospiraceae</taxon>
        <taxon>Zhenhengia</taxon>
    </lineage>
</organism>
<dbReference type="Pfam" id="PF00589">
    <property type="entry name" value="Phage_integrase"/>
    <property type="match status" value="1"/>
</dbReference>
<feature type="domain" description="Core-binding (CB)" evidence="8">
    <location>
        <begin position="70"/>
        <end position="146"/>
    </location>
</feature>
<dbReference type="InterPro" id="IPR013762">
    <property type="entry name" value="Integrase-like_cat_sf"/>
</dbReference>
<sequence length="373" mass="42815">MATFKKREEIRNGKTYQRWRVRFTDVLGNKKEFSASTKPKAKKKMDEWNEQLNQFKGLANNKAYTVSEWTYTHLLVNKYNKVSAGTFEGYMTIYNNNIKHSKIGKMQLKDVSPIDVQNFLNEYDNLAYSTIKKYYLVLLQAFDSAVNNRLIATNPVKGAIIPNKDKDPKEIEILSRDQQRAYIKALEGELHGNLYLTALFTGMRIGEILALTWKDIDFTKRTIAINQSVRRVRTYASDGTPSDSKTLTTPPKRKSYRTIPLPTFLYDRLEPLKPNDLNKYVFGTTTGNVQSARNVRKYHDRICTNAGLPNFGLHTLRHTYVTRLIEAGESPKTIQDLVGHKDIQTTLNIYGHVLEETKKASADKLDALFNDLT</sequence>
<comment type="caution">
    <text evidence="9">The sequence shown here is derived from an EMBL/GenBank/DDBJ whole genome shotgun (WGS) entry which is preliminary data.</text>
</comment>
<dbReference type="InterPro" id="IPR002104">
    <property type="entry name" value="Integrase_catalytic"/>
</dbReference>